<feature type="region of interest" description="Disordered" evidence="1">
    <location>
        <begin position="1"/>
        <end position="32"/>
    </location>
</feature>
<reference evidence="2" key="2">
    <citation type="submission" date="2020-02" db="EMBL/GenBank/DDBJ databases">
        <authorList>
            <person name="Gilchrist C.L.M."/>
            <person name="Chooi Y.-H."/>
        </authorList>
    </citation>
    <scope>NUCLEOTIDE SEQUENCE</scope>
    <source>
        <strain evidence="2">MST-FP2251</strain>
    </source>
</reference>
<dbReference type="Proteomes" id="UP001194746">
    <property type="component" value="Unassembled WGS sequence"/>
</dbReference>
<reference evidence="2" key="1">
    <citation type="journal article" date="2019" name="Beilstein J. Org. Chem.">
        <title>Nanangenines: drimane sesquiterpenoids as the dominant metabolite cohort of a novel Australian fungus, Aspergillus nanangensis.</title>
        <authorList>
            <person name="Lacey H.J."/>
            <person name="Gilchrist C.L.M."/>
            <person name="Crombie A."/>
            <person name="Kalaitzis J.A."/>
            <person name="Vuong D."/>
            <person name="Rutledge P.J."/>
            <person name="Turner P."/>
            <person name="Pitt J.I."/>
            <person name="Lacey E."/>
            <person name="Chooi Y.H."/>
            <person name="Piggott A.M."/>
        </authorList>
    </citation>
    <scope>NUCLEOTIDE SEQUENCE</scope>
    <source>
        <strain evidence="2">MST-FP2251</strain>
    </source>
</reference>
<evidence type="ECO:0000313" key="3">
    <source>
        <dbReference type="Proteomes" id="UP001194746"/>
    </source>
</evidence>
<evidence type="ECO:0000313" key="2">
    <source>
        <dbReference type="EMBL" id="KAF9886630.1"/>
    </source>
</evidence>
<name>A0AAD4GRK0_ASPNN</name>
<gene>
    <name evidence="2" type="ORF">FE257_011270</name>
</gene>
<organism evidence="2 3">
    <name type="scientific">Aspergillus nanangensis</name>
    <dbReference type="NCBI Taxonomy" id="2582783"/>
    <lineage>
        <taxon>Eukaryota</taxon>
        <taxon>Fungi</taxon>
        <taxon>Dikarya</taxon>
        <taxon>Ascomycota</taxon>
        <taxon>Pezizomycotina</taxon>
        <taxon>Eurotiomycetes</taxon>
        <taxon>Eurotiomycetidae</taxon>
        <taxon>Eurotiales</taxon>
        <taxon>Aspergillaceae</taxon>
        <taxon>Aspergillus</taxon>
        <taxon>Aspergillus subgen. Circumdati</taxon>
    </lineage>
</organism>
<sequence>MPKRSAKAAKAAEPQDISNQVPETDKAMIPVGAPKLTQKRKWSLGANKYVKESIKGKMSEKILEKDPAPAKKTRTKWNNPMRIKLFLEYGYLMRNAFPEWGRDRKTEPLAHPNIAMLSEHKLFTALSKASRSKEITALNEKLADRSGKKSLAVALSVRQYRFKIRQATRGRRANAWHARWYVRKTAPAKIKEEPQSPKDEFMEME</sequence>
<dbReference type="EMBL" id="VCAU01000074">
    <property type="protein sequence ID" value="KAF9886630.1"/>
    <property type="molecule type" value="Genomic_DNA"/>
</dbReference>
<dbReference type="AlphaFoldDB" id="A0AAD4GRK0"/>
<comment type="caution">
    <text evidence="2">The sequence shown here is derived from an EMBL/GenBank/DDBJ whole genome shotgun (WGS) entry which is preliminary data.</text>
</comment>
<proteinExistence type="predicted"/>
<protein>
    <submittedName>
        <fullName evidence="2">Uncharacterized protein</fullName>
    </submittedName>
</protein>
<evidence type="ECO:0000256" key="1">
    <source>
        <dbReference type="SAM" id="MobiDB-lite"/>
    </source>
</evidence>
<keyword evidence="3" id="KW-1185">Reference proteome</keyword>
<accession>A0AAD4GRK0</accession>